<dbReference type="SUPFAM" id="SSF56219">
    <property type="entry name" value="DNase I-like"/>
    <property type="match status" value="1"/>
</dbReference>
<sequence>MPDLDLNLLTANIHMGFSAGRRRFVLPELRQAIRTVSADIVFLQEVQGAHSEHADKHEDWPEVPHYEFLADELWPQFAYGRNSVYPHGHHGNALLSKFPILSHVNRDVSIDGAESRGLLHCMLDLPGSGVSIHAVCAHLGLRDSHRRRQLDLLCTMVSAEIPDDAPLIVAGDFNDWRRRGHPLLERYGLREAHLETHGRLARTFPARWPLLPLDRIYVRNVRVHEAAVLSTPPWSHLSDHATLAASVCVEAQGS</sequence>
<dbReference type="InterPro" id="IPR005135">
    <property type="entry name" value="Endo/exonuclease/phosphatase"/>
</dbReference>
<dbReference type="GO" id="GO:0004519">
    <property type="term" value="F:endonuclease activity"/>
    <property type="evidence" value="ECO:0007669"/>
    <property type="project" value="UniProtKB-KW"/>
</dbReference>
<name>A0ABV4HSB5_9GAMM</name>
<keyword evidence="2" id="KW-0540">Nuclease</keyword>
<gene>
    <name evidence="2" type="ORF">AB6713_13675</name>
</gene>
<evidence type="ECO:0000259" key="1">
    <source>
        <dbReference type="Pfam" id="PF03372"/>
    </source>
</evidence>
<dbReference type="PANTHER" id="PTHR14859:SF1">
    <property type="entry name" value="PGAP2-INTERACTING PROTEIN"/>
    <property type="match status" value="1"/>
</dbReference>
<dbReference type="RefSeq" id="WP_370565098.1">
    <property type="nucleotide sequence ID" value="NZ_JBFWIB010000012.1"/>
</dbReference>
<dbReference type="Pfam" id="PF03372">
    <property type="entry name" value="Exo_endo_phos"/>
    <property type="match status" value="1"/>
</dbReference>
<feature type="domain" description="Endonuclease/exonuclease/phosphatase" evidence="1">
    <location>
        <begin position="9"/>
        <end position="240"/>
    </location>
</feature>
<evidence type="ECO:0000313" key="2">
    <source>
        <dbReference type="EMBL" id="MEZ0475651.1"/>
    </source>
</evidence>
<proteinExistence type="predicted"/>
<dbReference type="PANTHER" id="PTHR14859">
    <property type="entry name" value="CALCOFLUOR WHITE HYPERSENSITIVE PROTEIN PRECURSOR"/>
    <property type="match status" value="1"/>
</dbReference>
<comment type="caution">
    <text evidence="2">The sequence shown here is derived from an EMBL/GenBank/DDBJ whole genome shotgun (WGS) entry which is preliminary data.</text>
</comment>
<dbReference type="EMBL" id="JBFWIC010000019">
    <property type="protein sequence ID" value="MEZ0475651.1"/>
    <property type="molecule type" value="Genomic_DNA"/>
</dbReference>
<protein>
    <submittedName>
        <fullName evidence="2">Endonuclease/exonuclease/phosphatase family protein</fullName>
    </submittedName>
</protein>
<reference evidence="2 3" key="1">
    <citation type="submission" date="2024-07" db="EMBL/GenBank/DDBJ databases">
        <title>Luteimonas salilacus sp. nov., isolated from the shore soil of Salt Lake in Tibet of China.</title>
        <authorList>
            <person name="Zhang X."/>
            <person name="Li A."/>
        </authorList>
    </citation>
    <scope>NUCLEOTIDE SEQUENCE [LARGE SCALE GENOMIC DNA]</scope>
    <source>
        <strain evidence="2 3">B3-2-R+30</strain>
    </source>
</reference>
<evidence type="ECO:0000313" key="3">
    <source>
        <dbReference type="Proteomes" id="UP001566331"/>
    </source>
</evidence>
<dbReference type="Proteomes" id="UP001566331">
    <property type="component" value="Unassembled WGS sequence"/>
</dbReference>
<keyword evidence="2" id="KW-0255">Endonuclease</keyword>
<dbReference type="Gene3D" id="3.60.10.10">
    <property type="entry name" value="Endonuclease/exonuclease/phosphatase"/>
    <property type="match status" value="1"/>
</dbReference>
<keyword evidence="2" id="KW-0378">Hydrolase</keyword>
<dbReference type="InterPro" id="IPR051916">
    <property type="entry name" value="GPI-anchor_lipid_remodeler"/>
</dbReference>
<organism evidence="2 3">
    <name type="scientific">Luteimonas salinilitoris</name>
    <dbReference type="NCBI Taxonomy" id="3237697"/>
    <lineage>
        <taxon>Bacteria</taxon>
        <taxon>Pseudomonadati</taxon>
        <taxon>Pseudomonadota</taxon>
        <taxon>Gammaproteobacteria</taxon>
        <taxon>Lysobacterales</taxon>
        <taxon>Lysobacteraceae</taxon>
        <taxon>Luteimonas</taxon>
    </lineage>
</organism>
<accession>A0ABV4HSB5</accession>
<dbReference type="InterPro" id="IPR036691">
    <property type="entry name" value="Endo/exonu/phosph_ase_sf"/>
</dbReference>
<keyword evidence="3" id="KW-1185">Reference proteome</keyword>